<dbReference type="GO" id="GO:0042302">
    <property type="term" value="F:structural constituent of cuticle"/>
    <property type="evidence" value="ECO:0007669"/>
    <property type="project" value="UniProtKB-UniRule"/>
</dbReference>
<evidence type="ECO:0000256" key="2">
    <source>
        <dbReference type="PROSITE-ProRule" id="PRU00497"/>
    </source>
</evidence>
<evidence type="ECO:0000313" key="6">
    <source>
        <dbReference type="Proteomes" id="UP000678499"/>
    </source>
</evidence>
<dbReference type="InterPro" id="IPR000618">
    <property type="entry name" value="Insect_cuticle"/>
</dbReference>
<proteinExistence type="predicted"/>
<dbReference type="GO" id="GO:0031012">
    <property type="term" value="C:extracellular matrix"/>
    <property type="evidence" value="ECO:0007669"/>
    <property type="project" value="TreeGrafter"/>
</dbReference>
<feature type="compositionally biased region" description="Basic and acidic residues" evidence="3">
    <location>
        <begin position="80"/>
        <end position="106"/>
    </location>
</feature>
<sequence>MMKITILALAVCCAAVVSADSGEQKSSHRGYHSRPSPKVYHSKADSDSYENDAPKYQFAYQVKASAPVKKYGGSGSDSDEYGKRTETSHESAEFGHAETRDGDSTKGKYFVELPDGRLQTVEYYVNGDSGYVAKVSYSGGDSSSASAEKTYKKY</sequence>
<dbReference type="PANTHER" id="PTHR12236">
    <property type="entry name" value="STRUCTURAL CONTITUENT OF CUTICLE"/>
    <property type="match status" value="1"/>
</dbReference>
<evidence type="ECO:0000256" key="1">
    <source>
        <dbReference type="ARBA" id="ARBA00022460"/>
    </source>
</evidence>
<organism evidence="5">
    <name type="scientific">Notodromas monacha</name>
    <dbReference type="NCBI Taxonomy" id="399045"/>
    <lineage>
        <taxon>Eukaryota</taxon>
        <taxon>Metazoa</taxon>
        <taxon>Ecdysozoa</taxon>
        <taxon>Arthropoda</taxon>
        <taxon>Crustacea</taxon>
        <taxon>Oligostraca</taxon>
        <taxon>Ostracoda</taxon>
        <taxon>Podocopa</taxon>
        <taxon>Podocopida</taxon>
        <taxon>Cypridocopina</taxon>
        <taxon>Cypridoidea</taxon>
        <taxon>Cyprididae</taxon>
        <taxon>Notodromas</taxon>
    </lineage>
</organism>
<name>A0A7R9BXH9_9CRUS</name>
<keyword evidence="6" id="KW-1185">Reference proteome</keyword>
<accession>A0A7R9BXH9</accession>
<evidence type="ECO:0000256" key="4">
    <source>
        <dbReference type="SAM" id="SignalP"/>
    </source>
</evidence>
<evidence type="ECO:0000313" key="5">
    <source>
        <dbReference type="EMBL" id="CAD7281785.1"/>
    </source>
</evidence>
<dbReference type="PROSITE" id="PS51155">
    <property type="entry name" value="CHIT_BIND_RR_2"/>
    <property type="match status" value="1"/>
</dbReference>
<dbReference type="EMBL" id="CAJPEX010003167">
    <property type="protein sequence ID" value="CAG0921937.1"/>
    <property type="molecule type" value="Genomic_DNA"/>
</dbReference>
<feature type="region of interest" description="Disordered" evidence="3">
    <location>
        <begin position="68"/>
        <end position="108"/>
    </location>
</feature>
<reference evidence="5" key="1">
    <citation type="submission" date="2020-11" db="EMBL/GenBank/DDBJ databases">
        <authorList>
            <person name="Tran Van P."/>
        </authorList>
    </citation>
    <scope>NUCLEOTIDE SEQUENCE</scope>
</reference>
<dbReference type="OrthoDB" id="6370668at2759"/>
<evidence type="ECO:0000256" key="3">
    <source>
        <dbReference type="SAM" id="MobiDB-lite"/>
    </source>
</evidence>
<feature type="chain" id="PRO_5036210409" description="Pro-resilin" evidence="4">
    <location>
        <begin position="20"/>
        <end position="154"/>
    </location>
</feature>
<dbReference type="EMBL" id="OA885204">
    <property type="protein sequence ID" value="CAD7281785.1"/>
    <property type="molecule type" value="Genomic_DNA"/>
</dbReference>
<dbReference type="GO" id="GO:0005615">
    <property type="term" value="C:extracellular space"/>
    <property type="evidence" value="ECO:0007669"/>
    <property type="project" value="TreeGrafter"/>
</dbReference>
<keyword evidence="4" id="KW-0732">Signal</keyword>
<gene>
    <name evidence="5" type="ORF">NMOB1V02_LOCUS9421</name>
</gene>
<dbReference type="PANTHER" id="PTHR12236:SF98">
    <property type="entry name" value="CUTICULAR PROTEIN 56F"/>
    <property type="match status" value="1"/>
</dbReference>
<dbReference type="InterPro" id="IPR051217">
    <property type="entry name" value="Insect_Cuticle_Struc_Prot"/>
</dbReference>
<dbReference type="AlphaFoldDB" id="A0A7R9BXH9"/>
<dbReference type="Proteomes" id="UP000678499">
    <property type="component" value="Unassembled WGS sequence"/>
</dbReference>
<feature type="signal peptide" evidence="4">
    <location>
        <begin position="1"/>
        <end position="19"/>
    </location>
</feature>
<dbReference type="Pfam" id="PF00379">
    <property type="entry name" value="Chitin_bind_4"/>
    <property type="match status" value="1"/>
</dbReference>
<protein>
    <recommendedName>
        <fullName evidence="7">Pro-resilin</fullName>
    </recommendedName>
</protein>
<feature type="region of interest" description="Disordered" evidence="3">
    <location>
        <begin position="23"/>
        <end position="49"/>
    </location>
</feature>
<evidence type="ECO:0008006" key="7">
    <source>
        <dbReference type="Google" id="ProtNLM"/>
    </source>
</evidence>
<keyword evidence="1 2" id="KW-0193">Cuticle</keyword>